<keyword evidence="3" id="KW-0067">ATP-binding</keyword>
<sequence length="599" mass="66095">MKTASRPAPLTAQVQAYQGPLAWRHLVDWLQEDGVISQDEADRTIARCSQGESSQPPLVRLAAVGILRQSDGQPLDLDELTQFLARRAGLDYMRIDPLKVDAGKVGDVMSANYAERHKVLPVLVGPSEVVVATSEPFIQEWVGEVERQSRRKVRRVVANPLDIKRYTAEFFALAKSVRAAVKTGGTTGVASFEQLVELGKSGRQLDANDQGVIQVVDWLWQYAFDQRASDIHLEPRRDQGVIRFRIDGVLHPVYQVPPGVMNAITARVKLLGRMDVVERRRPQDGRIKTRGPNGDEFEMRLSTLPTAFGEKLVMRIFDPDTAVKDLAALGFTPHDAERWESLVQRPHGIILVTGPTGSGKTTTLYSTLRRVATEEVNVSTIEDPIEKIDPALNQTQVQPQLDFSFAEGVRALMRQDPDIIMIGEIRDLETAEMAVQAALTGHLVFSTLHTNDAPSALTRLMELGVPAYLLNATILGVLAQRLVRTLCPLCKQPDERGTTELLAEAVKPWKINSGNYRPYKPVGCVDCRMTGFRGRLGIYELLTVTEAFRGQVHEGASMGALRKQAVLDGMRPLRLAGAMRAAEGLTTLEEVVAATPPLT</sequence>
<dbReference type="AlphaFoldDB" id="A0A2S0MH46"/>
<dbReference type="InterPro" id="IPR001482">
    <property type="entry name" value="T2SS/T4SS_dom"/>
</dbReference>
<dbReference type="InterPro" id="IPR027417">
    <property type="entry name" value="P-loop_NTPase"/>
</dbReference>
<dbReference type="PANTHER" id="PTHR30258:SF13">
    <property type="entry name" value="SECRETION PATHWAY ATPASE-RELATED"/>
    <property type="match status" value="1"/>
</dbReference>
<dbReference type="PROSITE" id="PS00662">
    <property type="entry name" value="T2SP_E"/>
    <property type="match status" value="1"/>
</dbReference>
<dbReference type="SUPFAM" id="SSF52540">
    <property type="entry name" value="P-loop containing nucleoside triphosphate hydrolases"/>
    <property type="match status" value="1"/>
</dbReference>
<evidence type="ECO:0000259" key="4">
    <source>
        <dbReference type="PROSITE" id="PS00662"/>
    </source>
</evidence>
<dbReference type="Gene3D" id="3.40.50.300">
    <property type="entry name" value="P-loop containing nucleotide triphosphate hydrolases"/>
    <property type="match status" value="1"/>
</dbReference>
<dbReference type="SMART" id="SM00382">
    <property type="entry name" value="AAA"/>
    <property type="match status" value="1"/>
</dbReference>
<dbReference type="GO" id="GO:0005886">
    <property type="term" value="C:plasma membrane"/>
    <property type="evidence" value="ECO:0007669"/>
    <property type="project" value="TreeGrafter"/>
</dbReference>
<keyword evidence="6" id="KW-1185">Reference proteome</keyword>
<evidence type="ECO:0000313" key="5">
    <source>
        <dbReference type="EMBL" id="AVO35209.1"/>
    </source>
</evidence>
<dbReference type="PANTHER" id="PTHR30258">
    <property type="entry name" value="TYPE II SECRETION SYSTEM PROTEIN GSPE-RELATED"/>
    <property type="match status" value="1"/>
</dbReference>
<dbReference type="FunFam" id="3.40.50.300:FF:000398">
    <property type="entry name" value="Type IV pilus assembly ATPase PilB"/>
    <property type="match status" value="1"/>
</dbReference>
<dbReference type="InterPro" id="IPR007831">
    <property type="entry name" value="T2SS_GspE_N"/>
</dbReference>
<name>A0A2S0MH46_9BURK</name>
<reference evidence="5 6" key="1">
    <citation type="submission" date="2018-03" db="EMBL/GenBank/DDBJ databases">
        <title>Genome sequencing of Ottowia sp.</title>
        <authorList>
            <person name="Kim S.-J."/>
            <person name="Heo J."/>
            <person name="Kwon S.-W."/>
        </authorList>
    </citation>
    <scope>NUCLEOTIDE SEQUENCE [LARGE SCALE GENOMIC DNA]</scope>
    <source>
        <strain evidence="5 6">KADR8-3</strain>
    </source>
</reference>
<dbReference type="KEGG" id="otk:C6570_13915"/>
<protein>
    <submittedName>
        <fullName evidence="5">Type II secretion system protein E</fullName>
    </submittedName>
</protein>
<dbReference type="RefSeq" id="WP_106703758.1">
    <property type="nucleotide sequence ID" value="NZ_CP027666.1"/>
</dbReference>
<gene>
    <name evidence="5" type="ORF">C6570_13915</name>
</gene>
<dbReference type="Gene3D" id="3.30.300.160">
    <property type="entry name" value="Type II secretion system, protein E, N-terminal domain"/>
    <property type="match status" value="1"/>
</dbReference>
<evidence type="ECO:0000256" key="1">
    <source>
        <dbReference type="ARBA" id="ARBA00006611"/>
    </source>
</evidence>
<evidence type="ECO:0000256" key="3">
    <source>
        <dbReference type="ARBA" id="ARBA00022840"/>
    </source>
</evidence>
<evidence type="ECO:0000256" key="2">
    <source>
        <dbReference type="ARBA" id="ARBA00022741"/>
    </source>
</evidence>
<feature type="domain" description="Bacterial type II secretion system protein E" evidence="4">
    <location>
        <begin position="413"/>
        <end position="427"/>
    </location>
</feature>
<proteinExistence type="inferred from homology"/>
<comment type="similarity">
    <text evidence="1">Belongs to the GSP E family.</text>
</comment>
<dbReference type="InterPro" id="IPR003593">
    <property type="entry name" value="AAA+_ATPase"/>
</dbReference>
<dbReference type="CDD" id="cd01129">
    <property type="entry name" value="PulE-GspE-like"/>
    <property type="match status" value="1"/>
</dbReference>
<accession>A0A2S0MH46</accession>
<dbReference type="SUPFAM" id="SSF160246">
    <property type="entry name" value="EspE N-terminal domain-like"/>
    <property type="match status" value="1"/>
</dbReference>
<organism evidence="5 6">
    <name type="scientific">Ottowia oryzae</name>
    <dbReference type="NCBI Taxonomy" id="2109914"/>
    <lineage>
        <taxon>Bacteria</taxon>
        <taxon>Pseudomonadati</taxon>
        <taxon>Pseudomonadota</taxon>
        <taxon>Betaproteobacteria</taxon>
        <taxon>Burkholderiales</taxon>
        <taxon>Comamonadaceae</taxon>
        <taxon>Ottowia</taxon>
    </lineage>
</organism>
<keyword evidence="2" id="KW-0547">Nucleotide-binding</keyword>
<dbReference type="Gene3D" id="3.30.450.90">
    <property type="match status" value="1"/>
</dbReference>
<dbReference type="OrthoDB" id="5790493at2"/>
<dbReference type="Proteomes" id="UP000239709">
    <property type="component" value="Chromosome"/>
</dbReference>
<dbReference type="Pfam" id="PF00437">
    <property type="entry name" value="T2SSE"/>
    <property type="match status" value="1"/>
</dbReference>
<evidence type="ECO:0000313" key="6">
    <source>
        <dbReference type="Proteomes" id="UP000239709"/>
    </source>
</evidence>
<dbReference type="EMBL" id="CP027666">
    <property type="protein sequence ID" value="AVO35209.1"/>
    <property type="molecule type" value="Genomic_DNA"/>
</dbReference>
<dbReference type="GO" id="GO:0005524">
    <property type="term" value="F:ATP binding"/>
    <property type="evidence" value="ECO:0007669"/>
    <property type="project" value="UniProtKB-KW"/>
</dbReference>
<dbReference type="Pfam" id="PF05157">
    <property type="entry name" value="MshEN"/>
    <property type="match status" value="1"/>
</dbReference>
<dbReference type="GO" id="GO:0016887">
    <property type="term" value="F:ATP hydrolysis activity"/>
    <property type="evidence" value="ECO:0007669"/>
    <property type="project" value="TreeGrafter"/>
</dbReference>
<dbReference type="InterPro" id="IPR037257">
    <property type="entry name" value="T2SS_E_N_sf"/>
</dbReference>